<evidence type="ECO:0008006" key="4">
    <source>
        <dbReference type="Google" id="ProtNLM"/>
    </source>
</evidence>
<organism evidence="2 3">
    <name type="scientific">Candidatus Roizmanbacteria bacterium RIFOXYD1_FULL_38_12</name>
    <dbReference type="NCBI Taxonomy" id="1802093"/>
    <lineage>
        <taxon>Bacteria</taxon>
        <taxon>Candidatus Roizmaniibacteriota</taxon>
    </lineage>
</organism>
<comment type="caution">
    <text evidence="2">The sequence shown here is derived from an EMBL/GenBank/DDBJ whole genome shotgun (WGS) entry which is preliminary data.</text>
</comment>
<accession>A0A1F7L1L7</accession>
<gene>
    <name evidence="2" type="ORF">A3K52_04285</name>
</gene>
<evidence type="ECO:0000256" key="1">
    <source>
        <dbReference type="SAM" id="Phobius"/>
    </source>
</evidence>
<evidence type="ECO:0000313" key="2">
    <source>
        <dbReference type="EMBL" id="OGK73966.1"/>
    </source>
</evidence>
<evidence type="ECO:0000313" key="3">
    <source>
        <dbReference type="Proteomes" id="UP000177050"/>
    </source>
</evidence>
<dbReference type="EMBL" id="MGBR01000001">
    <property type="protein sequence ID" value="OGK73966.1"/>
    <property type="molecule type" value="Genomic_DNA"/>
</dbReference>
<dbReference type="Proteomes" id="UP000177050">
    <property type="component" value="Unassembled WGS sequence"/>
</dbReference>
<name>A0A1F7L1L7_9BACT</name>
<dbReference type="AlphaFoldDB" id="A0A1F7L1L7"/>
<feature type="transmembrane region" description="Helical" evidence="1">
    <location>
        <begin position="34"/>
        <end position="53"/>
    </location>
</feature>
<sequence length="59" mass="6780">MANTNNELPPNLLENIKKIFGVILSLLNQFFTKILPVLGFIFFLILGLLYLFFKIFGFA</sequence>
<keyword evidence="1" id="KW-0472">Membrane</keyword>
<keyword evidence="1" id="KW-0812">Transmembrane</keyword>
<keyword evidence="1" id="KW-1133">Transmembrane helix</keyword>
<reference evidence="2 3" key="1">
    <citation type="journal article" date="2016" name="Nat. Commun.">
        <title>Thousands of microbial genomes shed light on interconnected biogeochemical processes in an aquifer system.</title>
        <authorList>
            <person name="Anantharaman K."/>
            <person name="Brown C.T."/>
            <person name="Hug L.A."/>
            <person name="Sharon I."/>
            <person name="Castelle C.J."/>
            <person name="Probst A.J."/>
            <person name="Thomas B.C."/>
            <person name="Singh A."/>
            <person name="Wilkins M.J."/>
            <person name="Karaoz U."/>
            <person name="Brodie E.L."/>
            <person name="Williams K.H."/>
            <person name="Hubbard S.S."/>
            <person name="Banfield J.F."/>
        </authorList>
    </citation>
    <scope>NUCLEOTIDE SEQUENCE [LARGE SCALE GENOMIC DNA]</scope>
</reference>
<protein>
    <recommendedName>
        <fullName evidence="4">DUF3096 domain-containing protein</fullName>
    </recommendedName>
</protein>
<proteinExistence type="predicted"/>